<comment type="caution">
    <text evidence="2">The sequence shown here is derived from an EMBL/GenBank/DDBJ whole genome shotgun (WGS) entry which is preliminary data.</text>
</comment>
<reference evidence="2" key="1">
    <citation type="submission" date="2020-09" db="EMBL/GenBank/DDBJ databases">
        <title>Genome-Enabled Discovery of Anthraquinone Biosynthesis in Senna tora.</title>
        <authorList>
            <person name="Kang S.-H."/>
            <person name="Pandey R.P."/>
            <person name="Lee C.-M."/>
            <person name="Sim J.-S."/>
            <person name="Jeong J.-T."/>
            <person name="Choi B.-S."/>
            <person name="Jung M."/>
            <person name="Ginzburg D."/>
            <person name="Zhao K."/>
            <person name="Won S.Y."/>
            <person name="Oh T.-J."/>
            <person name="Yu Y."/>
            <person name="Kim N.-H."/>
            <person name="Lee O.R."/>
            <person name="Lee T.-H."/>
            <person name="Bashyal P."/>
            <person name="Kim T.-S."/>
            <person name="Lee W.-H."/>
            <person name="Kawkins C."/>
            <person name="Kim C.-K."/>
            <person name="Kim J.S."/>
            <person name="Ahn B.O."/>
            <person name="Rhee S.Y."/>
            <person name="Sohng J.K."/>
        </authorList>
    </citation>
    <scope>NUCLEOTIDE SEQUENCE</scope>
    <source>
        <tissue evidence="2">Leaf</tissue>
    </source>
</reference>
<dbReference type="EMBL" id="JAAIUW010000005">
    <property type="protein sequence ID" value="KAF7833033.1"/>
    <property type="molecule type" value="Genomic_DNA"/>
</dbReference>
<organism evidence="2 3">
    <name type="scientific">Senna tora</name>
    <dbReference type="NCBI Taxonomy" id="362788"/>
    <lineage>
        <taxon>Eukaryota</taxon>
        <taxon>Viridiplantae</taxon>
        <taxon>Streptophyta</taxon>
        <taxon>Embryophyta</taxon>
        <taxon>Tracheophyta</taxon>
        <taxon>Spermatophyta</taxon>
        <taxon>Magnoliopsida</taxon>
        <taxon>eudicotyledons</taxon>
        <taxon>Gunneridae</taxon>
        <taxon>Pentapetalae</taxon>
        <taxon>rosids</taxon>
        <taxon>fabids</taxon>
        <taxon>Fabales</taxon>
        <taxon>Fabaceae</taxon>
        <taxon>Caesalpinioideae</taxon>
        <taxon>Cassia clade</taxon>
        <taxon>Senna</taxon>
    </lineage>
</organism>
<protein>
    <submittedName>
        <fullName evidence="2">Uncharacterized protein</fullName>
    </submittedName>
</protein>
<proteinExistence type="predicted"/>
<evidence type="ECO:0000256" key="1">
    <source>
        <dbReference type="SAM" id="MobiDB-lite"/>
    </source>
</evidence>
<evidence type="ECO:0000313" key="3">
    <source>
        <dbReference type="Proteomes" id="UP000634136"/>
    </source>
</evidence>
<name>A0A834WUV5_9FABA</name>
<gene>
    <name evidence="2" type="ORF">G2W53_015366</name>
</gene>
<sequence length="79" mass="8825">MPPGKKVPNRRFLSDESSLHGIRGRGRSTGHRGDRGRRGGNDQELVNENLENERTDATPDPSPSYMALIVFVVPWVVLQ</sequence>
<dbReference type="Proteomes" id="UP000634136">
    <property type="component" value="Unassembled WGS sequence"/>
</dbReference>
<feature type="region of interest" description="Disordered" evidence="1">
    <location>
        <begin position="1"/>
        <end position="63"/>
    </location>
</feature>
<dbReference type="AlphaFoldDB" id="A0A834WUV5"/>
<feature type="compositionally biased region" description="Basic and acidic residues" evidence="1">
    <location>
        <begin position="31"/>
        <end position="41"/>
    </location>
</feature>
<accession>A0A834WUV5</accession>
<keyword evidence="3" id="KW-1185">Reference proteome</keyword>
<evidence type="ECO:0000313" key="2">
    <source>
        <dbReference type="EMBL" id="KAF7833033.1"/>
    </source>
</evidence>